<dbReference type="OrthoDB" id="3199651at2759"/>
<proteinExistence type="predicted"/>
<gene>
    <name evidence="3" type="ORF">PsYK624_114370</name>
</gene>
<dbReference type="EMBL" id="BPQB01000047">
    <property type="protein sequence ID" value="GJE95254.1"/>
    <property type="molecule type" value="Genomic_DNA"/>
</dbReference>
<keyword evidence="4" id="KW-1185">Reference proteome</keyword>
<keyword evidence="2" id="KW-0812">Transmembrane</keyword>
<reference evidence="3 4" key="1">
    <citation type="submission" date="2021-08" db="EMBL/GenBank/DDBJ databases">
        <title>Draft Genome Sequence of Phanerochaete sordida strain YK-624.</title>
        <authorList>
            <person name="Mori T."/>
            <person name="Dohra H."/>
            <person name="Suzuki T."/>
            <person name="Kawagishi H."/>
            <person name="Hirai H."/>
        </authorList>
    </citation>
    <scope>NUCLEOTIDE SEQUENCE [LARGE SCALE GENOMIC DNA]</scope>
    <source>
        <strain evidence="3 4">YK-624</strain>
    </source>
</reference>
<evidence type="ECO:0000313" key="3">
    <source>
        <dbReference type="EMBL" id="GJE95254.1"/>
    </source>
</evidence>
<dbReference type="AlphaFoldDB" id="A0A9P3GKP5"/>
<keyword evidence="2" id="KW-0472">Membrane</keyword>
<sequence length="205" mass="21743">MSEAIRNETVVRGKEDLPPPRDRKGIRTDVPLPLSRVPMARFNYYMALFAALVLAFYAWRLTVWKAEAGSWWNLMLGKQPPAMRGNDGGASGVSMADVTPTPGSRGDLTVEERINELASALGMPSKDLASAIAVAVHDFVPPATLSSVAAHQTGDAVQYLVDPEGAAASDSSATAFVPVATDGAKVLNKAFDAIVGMDEPPTEMT</sequence>
<feature type="region of interest" description="Disordered" evidence="1">
    <location>
        <begin position="87"/>
        <end position="106"/>
    </location>
</feature>
<feature type="transmembrane region" description="Helical" evidence="2">
    <location>
        <begin position="42"/>
        <end position="59"/>
    </location>
</feature>
<keyword evidence="2" id="KW-1133">Transmembrane helix</keyword>
<feature type="compositionally biased region" description="Basic and acidic residues" evidence="1">
    <location>
        <begin position="1"/>
        <end position="27"/>
    </location>
</feature>
<evidence type="ECO:0000313" key="4">
    <source>
        <dbReference type="Proteomes" id="UP000703269"/>
    </source>
</evidence>
<evidence type="ECO:0000256" key="1">
    <source>
        <dbReference type="SAM" id="MobiDB-lite"/>
    </source>
</evidence>
<accession>A0A9P3GKP5</accession>
<comment type="caution">
    <text evidence="3">The sequence shown here is derived from an EMBL/GenBank/DDBJ whole genome shotgun (WGS) entry which is preliminary data.</text>
</comment>
<organism evidence="3 4">
    <name type="scientific">Phanerochaete sordida</name>
    <dbReference type="NCBI Taxonomy" id="48140"/>
    <lineage>
        <taxon>Eukaryota</taxon>
        <taxon>Fungi</taxon>
        <taxon>Dikarya</taxon>
        <taxon>Basidiomycota</taxon>
        <taxon>Agaricomycotina</taxon>
        <taxon>Agaricomycetes</taxon>
        <taxon>Polyporales</taxon>
        <taxon>Phanerochaetaceae</taxon>
        <taxon>Phanerochaete</taxon>
    </lineage>
</organism>
<evidence type="ECO:0000256" key="2">
    <source>
        <dbReference type="SAM" id="Phobius"/>
    </source>
</evidence>
<dbReference type="Proteomes" id="UP000703269">
    <property type="component" value="Unassembled WGS sequence"/>
</dbReference>
<feature type="region of interest" description="Disordered" evidence="1">
    <location>
        <begin position="1"/>
        <end position="28"/>
    </location>
</feature>
<protein>
    <submittedName>
        <fullName evidence="3">Uncharacterized protein</fullName>
    </submittedName>
</protein>
<name>A0A9P3GKP5_9APHY</name>